<dbReference type="InterPro" id="IPR017452">
    <property type="entry name" value="GPCR_Rhodpsn_7TM"/>
</dbReference>
<evidence type="ECO:0000256" key="4">
    <source>
        <dbReference type="ARBA" id="ARBA00023136"/>
    </source>
</evidence>
<feature type="transmembrane region" description="Helical" evidence="5">
    <location>
        <begin position="62"/>
        <end position="82"/>
    </location>
</feature>
<feature type="transmembrane region" description="Helical" evidence="5">
    <location>
        <begin position="268"/>
        <end position="291"/>
    </location>
</feature>
<keyword evidence="4 5" id="KW-0472">Membrane</keyword>
<evidence type="ECO:0000256" key="2">
    <source>
        <dbReference type="ARBA" id="ARBA00022692"/>
    </source>
</evidence>
<evidence type="ECO:0000256" key="1">
    <source>
        <dbReference type="ARBA" id="ARBA00004370"/>
    </source>
</evidence>
<sequence>MNVTPLSLRCYPEEKMLLMTEMDKRINQFVFPIQFLVAVIGNSLTMSVLLSSHTKNRANHLLAFLALCDILVFVMMLPHYLASLDIFANNTQFRYVHFHTKVHFGALSNWFSAAAIWFVLAVSVERLLIIKFPFRSLENYSSPQITLASLGILIGTLLLTSYHHVSHTCLTWLVCAGEQLIGLCYSNALEKWGRRENPTSAFTRQWIEASVFLNAVFAVLLPVFAVALLNISLIKLLKKRNSEELLLNSVNTNPEAIHEQERKMTHTVLAIVTCFSCTQGPSAIVFMYQILYGSTSTLQIASVVANQLVLTGKMLNIVLFCMTSSTFRRKLLQTCTDWICTLIHCDRKHNHRSHFTRSQSKSGMTQRTSLMYSWSPRGVRSSIVSQTSQKHIEDSVEMNATPLSLRCFSEDKMVLMTEMDKRINQLLFPIQFLVAVIGNSLTMSVLLSAHMKNRANHLLAFLALCDILVFVMMFPHYLAALDMFASNSQFRVVHFHTKVHFGALSNWFSAAAIWFVLAVSVERLLIIKFPFRSLDNYNSRQILLISLGILVATFVLTSYHHISHTCLTFEVCSGNQVIGICYENVRDKWGKRENPTSALTKHWIEASVYLNAVFAVLLPVFAVAVLNISLVRLLKKRNTQELLIHSVSANPSALQEQERKMTHTVLAIITCFSLTQGPSAIVYMVQKLYQPSSALQIASVVANQLVLTGKMLNVVLFCMTSSTFRRKLLQTCGRWMYTVLYCDRKAGNRSRFSRSQSKSVVTQKTSLVYSPSSRGLRSSIVSEMYTKKPSAAEYSPTDTNRESAQ</sequence>
<proteinExistence type="predicted"/>
<dbReference type="Gene3D" id="1.20.1070.10">
    <property type="entry name" value="Rhodopsin 7-helix transmembrane proteins"/>
    <property type="match status" value="2"/>
</dbReference>
<dbReference type="InterPro" id="IPR000276">
    <property type="entry name" value="GPCR_Rhodpsn"/>
</dbReference>
<feature type="transmembrane region" description="Helical" evidence="5">
    <location>
        <begin position="29"/>
        <end position="50"/>
    </location>
</feature>
<gene>
    <name evidence="7" type="primary">Necator_chrIV.g17124</name>
    <name evidence="7" type="ORF">RB195_003826</name>
</gene>
<dbReference type="CDD" id="cd14978">
    <property type="entry name" value="7tmA_FMRFamide_R-like"/>
    <property type="match status" value="2"/>
</dbReference>
<dbReference type="PRINTS" id="PR00237">
    <property type="entry name" value="GPCRRHODOPSN"/>
</dbReference>
<evidence type="ECO:0000259" key="6">
    <source>
        <dbReference type="PROSITE" id="PS50262"/>
    </source>
</evidence>
<dbReference type="InterPro" id="IPR019427">
    <property type="entry name" value="7TM_GPCR_serpentine_rcpt_Srw"/>
</dbReference>
<feature type="transmembrane region" description="Helical" evidence="5">
    <location>
        <begin position="542"/>
        <end position="562"/>
    </location>
</feature>
<dbReference type="Pfam" id="PF10324">
    <property type="entry name" value="7TM_GPCR_Srw"/>
    <property type="match status" value="2"/>
</dbReference>
<keyword evidence="2 5" id="KW-0812">Transmembrane</keyword>
<feature type="transmembrane region" description="Helical" evidence="5">
    <location>
        <begin position="102"/>
        <end position="124"/>
    </location>
</feature>
<dbReference type="PANTHER" id="PTHR46895:SF7">
    <property type="entry name" value="G-PROTEIN COUPLED RECEPTORS FAMILY 1 PROFILE DOMAIN-CONTAINING PROTEIN"/>
    <property type="match status" value="1"/>
</dbReference>
<feature type="transmembrane region" description="Helical" evidence="5">
    <location>
        <begin position="211"/>
        <end position="231"/>
    </location>
</feature>
<dbReference type="PROSITE" id="PS50262">
    <property type="entry name" value="G_PROTEIN_RECEP_F1_2"/>
    <property type="match status" value="2"/>
</dbReference>
<feature type="transmembrane region" description="Helical" evidence="5">
    <location>
        <begin position="665"/>
        <end position="685"/>
    </location>
</feature>
<feature type="domain" description="G-protein coupled receptors family 1 profile" evidence="6">
    <location>
        <begin position="438"/>
        <end position="717"/>
    </location>
</feature>
<name>A0ABR1DR33_NECAM</name>
<comment type="caution">
    <text evidence="7">The sequence shown here is derived from an EMBL/GenBank/DDBJ whole genome shotgun (WGS) entry which is preliminary data.</text>
</comment>
<evidence type="ECO:0000313" key="8">
    <source>
        <dbReference type="Proteomes" id="UP001303046"/>
    </source>
</evidence>
<feature type="transmembrane region" description="Helical" evidence="5">
    <location>
        <begin position="608"/>
        <end position="630"/>
    </location>
</feature>
<keyword evidence="8" id="KW-1185">Reference proteome</keyword>
<comment type="subcellular location">
    <subcellularLocation>
        <location evidence="1">Membrane</location>
    </subcellularLocation>
</comment>
<organism evidence="7 8">
    <name type="scientific">Necator americanus</name>
    <name type="common">Human hookworm</name>
    <dbReference type="NCBI Taxonomy" id="51031"/>
    <lineage>
        <taxon>Eukaryota</taxon>
        <taxon>Metazoa</taxon>
        <taxon>Ecdysozoa</taxon>
        <taxon>Nematoda</taxon>
        <taxon>Chromadorea</taxon>
        <taxon>Rhabditida</taxon>
        <taxon>Rhabditina</taxon>
        <taxon>Rhabditomorpha</taxon>
        <taxon>Strongyloidea</taxon>
        <taxon>Ancylostomatidae</taxon>
        <taxon>Bunostominae</taxon>
        <taxon>Necator</taxon>
    </lineage>
</organism>
<accession>A0ABR1DR33</accession>
<feature type="domain" description="G-protein coupled receptors family 1 profile" evidence="6">
    <location>
        <begin position="41"/>
        <end position="320"/>
    </location>
</feature>
<feature type="transmembrane region" description="Helical" evidence="5">
    <location>
        <begin position="145"/>
        <end position="163"/>
    </location>
</feature>
<dbReference type="PANTHER" id="PTHR46895">
    <property type="entry name" value="PROTEIN CBG20548-RELATED"/>
    <property type="match status" value="1"/>
</dbReference>
<evidence type="ECO:0000313" key="7">
    <source>
        <dbReference type="EMBL" id="KAK6752648.1"/>
    </source>
</evidence>
<evidence type="ECO:0000256" key="3">
    <source>
        <dbReference type="ARBA" id="ARBA00022989"/>
    </source>
</evidence>
<feature type="transmembrane region" description="Helical" evidence="5">
    <location>
        <begin position="499"/>
        <end position="521"/>
    </location>
</feature>
<feature type="transmembrane region" description="Helical" evidence="5">
    <location>
        <begin position="459"/>
        <end position="479"/>
    </location>
</feature>
<feature type="transmembrane region" description="Helical" evidence="5">
    <location>
        <begin position="697"/>
        <end position="719"/>
    </location>
</feature>
<reference evidence="7 8" key="1">
    <citation type="submission" date="2023-08" db="EMBL/GenBank/DDBJ databases">
        <title>A Necator americanus chromosomal reference genome.</title>
        <authorList>
            <person name="Ilik V."/>
            <person name="Petrzelkova K.J."/>
            <person name="Pardy F."/>
            <person name="Fuh T."/>
            <person name="Niatou-Singa F.S."/>
            <person name="Gouil Q."/>
            <person name="Baker L."/>
            <person name="Ritchie M.E."/>
            <person name="Jex A.R."/>
            <person name="Gazzola D."/>
            <person name="Li H."/>
            <person name="Toshio Fujiwara R."/>
            <person name="Zhan B."/>
            <person name="Aroian R.V."/>
            <person name="Pafco B."/>
            <person name="Schwarz E.M."/>
        </authorList>
    </citation>
    <scope>NUCLEOTIDE SEQUENCE [LARGE SCALE GENOMIC DNA]</scope>
    <source>
        <strain evidence="7 8">Aroian</strain>
        <tissue evidence="7">Whole animal</tissue>
    </source>
</reference>
<protein>
    <recommendedName>
        <fullName evidence="6">G-protein coupled receptors family 1 profile domain-containing protein</fullName>
    </recommendedName>
</protein>
<keyword evidence="3 5" id="KW-1133">Transmembrane helix</keyword>
<dbReference type="SUPFAM" id="SSF81321">
    <property type="entry name" value="Family A G protein-coupled receptor-like"/>
    <property type="match status" value="2"/>
</dbReference>
<evidence type="ECO:0000256" key="5">
    <source>
        <dbReference type="SAM" id="Phobius"/>
    </source>
</evidence>
<dbReference type="EMBL" id="JAVFWL010000004">
    <property type="protein sequence ID" value="KAK6752648.1"/>
    <property type="molecule type" value="Genomic_DNA"/>
</dbReference>
<dbReference type="Proteomes" id="UP001303046">
    <property type="component" value="Unassembled WGS sequence"/>
</dbReference>